<dbReference type="Gene3D" id="3.20.20.370">
    <property type="entry name" value="Glycoside hydrolase/deacetylase"/>
    <property type="match status" value="1"/>
</dbReference>
<dbReference type="PROSITE" id="PS51677">
    <property type="entry name" value="NODB"/>
    <property type="match status" value="1"/>
</dbReference>
<keyword evidence="4" id="KW-1185">Reference proteome</keyword>
<dbReference type="EMBL" id="JAPHNL010000101">
    <property type="protein sequence ID" value="MCX3060336.1"/>
    <property type="molecule type" value="Genomic_DNA"/>
</dbReference>
<dbReference type="PANTHER" id="PTHR10587">
    <property type="entry name" value="GLYCOSYL TRANSFERASE-RELATED"/>
    <property type="match status" value="1"/>
</dbReference>
<dbReference type="PANTHER" id="PTHR10587:SF134">
    <property type="entry name" value="SECRETED PROTEIN"/>
    <property type="match status" value="1"/>
</dbReference>
<reference evidence="3" key="1">
    <citation type="submission" date="2022-10" db="EMBL/GenBank/DDBJ databases">
        <title>Streptomyces beihaiensis sp. nov., a chitin degrading actinobacterium, isolated from shrimp pond soil.</title>
        <authorList>
            <person name="Xie J."/>
            <person name="Shen N."/>
        </authorList>
    </citation>
    <scope>NUCLEOTIDE SEQUENCE</scope>
    <source>
        <strain evidence="3">GXMU-J5</strain>
    </source>
</reference>
<gene>
    <name evidence="3" type="ORF">OFY01_11330</name>
</gene>
<protein>
    <submittedName>
        <fullName evidence="3">Polysaccharide deacetylase family protein</fullName>
    </submittedName>
</protein>
<organism evidence="3 4">
    <name type="scientific">Streptomyces beihaiensis</name>
    <dbReference type="NCBI Taxonomy" id="2984495"/>
    <lineage>
        <taxon>Bacteria</taxon>
        <taxon>Bacillati</taxon>
        <taxon>Actinomycetota</taxon>
        <taxon>Actinomycetes</taxon>
        <taxon>Kitasatosporales</taxon>
        <taxon>Streptomycetaceae</taxon>
        <taxon>Streptomyces</taxon>
    </lineage>
</organism>
<dbReference type="Proteomes" id="UP001163064">
    <property type="component" value="Unassembled WGS sequence"/>
</dbReference>
<evidence type="ECO:0000259" key="2">
    <source>
        <dbReference type="PROSITE" id="PS51677"/>
    </source>
</evidence>
<dbReference type="SUPFAM" id="SSF88713">
    <property type="entry name" value="Glycoside hydrolase/deacetylase"/>
    <property type="match status" value="1"/>
</dbReference>
<feature type="region of interest" description="Disordered" evidence="1">
    <location>
        <begin position="1"/>
        <end position="34"/>
    </location>
</feature>
<comment type="caution">
    <text evidence="3">The sequence shown here is derived from an EMBL/GenBank/DDBJ whole genome shotgun (WGS) entry which is preliminary data.</text>
</comment>
<dbReference type="InterPro" id="IPR002509">
    <property type="entry name" value="NODB_dom"/>
</dbReference>
<evidence type="ECO:0000313" key="4">
    <source>
        <dbReference type="Proteomes" id="UP001163064"/>
    </source>
</evidence>
<dbReference type="Pfam" id="PF01522">
    <property type="entry name" value="Polysacc_deac_1"/>
    <property type="match status" value="1"/>
</dbReference>
<dbReference type="InterPro" id="IPR050248">
    <property type="entry name" value="Polysacc_deacetylase_ArnD"/>
</dbReference>
<accession>A0ABT3TTJ4</accession>
<dbReference type="InterPro" id="IPR011330">
    <property type="entry name" value="Glyco_hydro/deAcase_b/a-brl"/>
</dbReference>
<dbReference type="CDD" id="cd10917">
    <property type="entry name" value="CE4_NodB_like_6s_7s"/>
    <property type="match status" value="1"/>
</dbReference>
<name>A0ABT3TTJ4_9ACTN</name>
<evidence type="ECO:0000313" key="3">
    <source>
        <dbReference type="EMBL" id="MCX3060336.1"/>
    </source>
</evidence>
<feature type="domain" description="NodB homology" evidence="2">
    <location>
        <begin position="152"/>
        <end position="333"/>
    </location>
</feature>
<proteinExistence type="predicted"/>
<sequence length="333" mass="37435">MELVLQTEESDSNGPCRGVRADAAARHRRPGARRTRRKYVFRLTAAGLTACALATGCAAQGGGSHPVRPAPGGPPLKVPAARALRAYAAHLKIRQIQRAAVAKRWGVAKVPILPPRPPTKKPVIKPGKRLWVHDQKKLGLPPVFARVPTKDKIVFLTIDDGWDKDRKFVKMMNELKIPYSAFLTNDAVKDDYGYYKKVQRAGDVLGNHTLHHRYLPALSYAQQKHEICGMQKIMKKRYGKRPVMFRPPYGNYNQDTLKAAKACGIKYVPLWEAEVFAKTVDYGEDDQKLHPGDIILTHFNHLDLKGSMEDMVRNLLKRITAKGYAVARLEDYL</sequence>
<evidence type="ECO:0000256" key="1">
    <source>
        <dbReference type="SAM" id="MobiDB-lite"/>
    </source>
</evidence>
<dbReference type="RefSeq" id="WP_266598859.1">
    <property type="nucleotide sequence ID" value="NZ_JAPHNL010000101.1"/>
</dbReference>